<name>V8ANN9_9LACT</name>
<comment type="caution">
    <text evidence="2">The sequence shown here is derived from an EMBL/GenBank/DDBJ whole genome shotgun (WGS) entry which is preliminary data.</text>
</comment>
<feature type="transmembrane region" description="Helical" evidence="1">
    <location>
        <begin position="131"/>
        <end position="157"/>
    </location>
</feature>
<accession>V8ANN9</accession>
<feature type="transmembrane region" description="Helical" evidence="1">
    <location>
        <begin position="32"/>
        <end position="51"/>
    </location>
</feature>
<feature type="transmembrane region" description="Helical" evidence="1">
    <location>
        <begin position="88"/>
        <end position="110"/>
    </location>
</feature>
<dbReference type="EMBL" id="AVFE01000063">
    <property type="protein sequence ID" value="ETD03791.1"/>
    <property type="molecule type" value="Genomic_DNA"/>
</dbReference>
<feature type="transmembrane region" description="Helical" evidence="1">
    <location>
        <begin position="63"/>
        <end position="82"/>
    </location>
</feature>
<organism evidence="2 3">
    <name type="scientific">Lactococcus garvieae TRF1</name>
    <dbReference type="NCBI Taxonomy" id="1380772"/>
    <lineage>
        <taxon>Bacteria</taxon>
        <taxon>Bacillati</taxon>
        <taxon>Bacillota</taxon>
        <taxon>Bacilli</taxon>
        <taxon>Lactobacillales</taxon>
        <taxon>Streptococcaceae</taxon>
        <taxon>Lactococcus</taxon>
    </lineage>
</organism>
<keyword evidence="1" id="KW-1133">Transmembrane helix</keyword>
<dbReference type="PATRIC" id="fig|1380772.3.peg.2195"/>
<feature type="transmembrane region" description="Helical" evidence="1">
    <location>
        <begin position="7"/>
        <end position="26"/>
    </location>
</feature>
<dbReference type="Proteomes" id="UP000018692">
    <property type="component" value="Unassembled WGS sequence"/>
</dbReference>
<evidence type="ECO:0000313" key="2">
    <source>
        <dbReference type="EMBL" id="ETD03791.1"/>
    </source>
</evidence>
<gene>
    <name evidence="2" type="ORF">N568_0111490</name>
</gene>
<dbReference type="AlphaFoldDB" id="V8ANN9"/>
<protein>
    <submittedName>
        <fullName evidence="2">Uncharacterized protein</fullName>
    </submittedName>
</protein>
<reference evidence="2 3" key="1">
    <citation type="submission" date="2013-07" db="EMBL/GenBank/DDBJ databases">
        <title>Isolation of Lactococcus garvieae strain TRF1 from the fecal material of a timber rattlesnake.</title>
        <authorList>
            <person name="McLaughlin R.W."/>
            <person name="Cochran P.A."/>
            <person name="Dowd S.E."/>
        </authorList>
    </citation>
    <scope>NUCLEOTIDE SEQUENCE [LARGE SCALE GENOMIC DNA]</scope>
    <source>
        <strain evidence="2 3">TRF1</strain>
    </source>
</reference>
<keyword evidence="1" id="KW-0472">Membrane</keyword>
<keyword evidence="1" id="KW-0812">Transmembrane</keyword>
<proteinExistence type="predicted"/>
<evidence type="ECO:0000256" key="1">
    <source>
        <dbReference type="SAM" id="Phobius"/>
    </source>
</evidence>
<evidence type="ECO:0000313" key="3">
    <source>
        <dbReference type="Proteomes" id="UP000018692"/>
    </source>
</evidence>
<sequence>MDKKQEDFFTGIGLVVALVVVGIALPVVFQNIYVMMFGTLLVIFGICGWGIELDKIQDRGYTNIFLGLGFILLGTLFIVPFPNIFTKIFFLITLLIGVFGFISGMMKFFAFKKETESSKTINSEVKNKNRLTSVIGSIVTLTGFFANIFTILAFFMAK</sequence>